<name>A0A9P5U4D2_9AGAR</name>
<organism evidence="1 2">
    <name type="scientific">Rhodocollybia butyracea</name>
    <dbReference type="NCBI Taxonomy" id="206335"/>
    <lineage>
        <taxon>Eukaryota</taxon>
        <taxon>Fungi</taxon>
        <taxon>Dikarya</taxon>
        <taxon>Basidiomycota</taxon>
        <taxon>Agaricomycotina</taxon>
        <taxon>Agaricomycetes</taxon>
        <taxon>Agaricomycetidae</taxon>
        <taxon>Agaricales</taxon>
        <taxon>Marasmiineae</taxon>
        <taxon>Omphalotaceae</taxon>
        <taxon>Rhodocollybia</taxon>
    </lineage>
</organism>
<sequence length="149" mass="16498">MPTSLPSTSPIIDHPWLDSPIVPGSPSTSLFLSLPMNVAIFRFIQGFSYPTREINDNTLYVLQFPFSVHFHRLWHLRLGRSLTSPTQIHRDGSTFSLSFPTTSLAQNSTALTLPPIGHAPFKFLSPAPASIAQWHDTALTGTAQHPQRP</sequence>
<proteinExistence type="predicted"/>
<gene>
    <name evidence="1" type="ORF">BDP27DRAFT_1425713</name>
</gene>
<reference evidence="1" key="1">
    <citation type="submission" date="2020-11" db="EMBL/GenBank/DDBJ databases">
        <authorList>
            <consortium name="DOE Joint Genome Institute"/>
            <person name="Ahrendt S."/>
            <person name="Riley R."/>
            <person name="Andreopoulos W."/>
            <person name="Labutti K."/>
            <person name="Pangilinan J."/>
            <person name="Ruiz-Duenas F.J."/>
            <person name="Barrasa J.M."/>
            <person name="Sanchez-Garcia M."/>
            <person name="Camarero S."/>
            <person name="Miyauchi S."/>
            <person name="Serrano A."/>
            <person name="Linde D."/>
            <person name="Babiker R."/>
            <person name="Drula E."/>
            <person name="Ayuso-Fernandez I."/>
            <person name="Pacheco R."/>
            <person name="Padilla G."/>
            <person name="Ferreira P."/>
            <person name="Barriuso J."/>
            <person name="Kellner H."/>
            <person name="Castanera R."/>
            <person name="Alfaro M."/>
            <person name="Ramirez L."/>
            <person name="Pisabarro A.G."/>
            <person name="Kuo A."/>
            <person name="Tritt A."/>
            <person name="Lipzen A."/>
            <person name="He G."/>
            <person name="Yan M."/>
            <person name="Ng V."/>
            <person name="Cullen D."/>
            <person name="Martin F."/>
            <person name="Rosso M.-N."/>
            <person name="Henrissat B."/>
            <person name="Hibbett D."/>
            <person name="Martinez A.T."/>
            <person name="Grigoriev I.V."/>
        </authorList>
    </citation>
    <scope>NUCLEOTIDE SEQUENCE</scope>
    <source>
        <strain evidence="1">AH 40177</strain>
    </source>
</reference>
<dbReference type="AlphaFoldDB" id="A0A9P5U4D2"/>
<dbReference type="Proteomes" id="UP000772434">
    <property type="component" value="Unassembled WGS sequence"/>
</dbReference>
<protein>
    <submittedName>
        <fullName evidence="1">Uncharacterized protein</fullName>
    </submittedName>
</protein>
<evidence type="ECO:0000313" key="1">
    <source>
        <dbReference type="EMBL" id="KAF9064608.1"/>
    </source>
</evidence>
<comment type="caution">
    <text evidence="1">The sequence shown here is derived from an EMBL/GenBank/DDBJ whole genome shotgun (WGS) entry which is preliminary data.</text>
</comment>
<accession>A0A9P5U4D2</accession>
<evidence type="ECO:0000313" key="2">
    <source>
        <dbReference type="Proteomes" id="UP000772434"/>
    </source>
</evidence>
<keyword evidence="2" id="KW-1185">Reference proteome</keyword>
<dbReference type="EMBL" id="JADNRY010000120">
    <property type="protein sequence ID" value="KAF9064608.1"/>
    <property type="molecule type" value="Genomic_DNA"/>
</dbReference>